<dbReference type="STRING" id="1817895.AUJ95_09120"/>
<evidence type="ECO:0000256" key="1">
    <source>
        <dbReference type="ARBA" id="ARBA00008984"/>
    </source>
</evidence>
<comment type="caution">
    <text evidence="3">The sequence shown here is derived from an EMBL/GenBank/DDBJ whole genome shotgun (WGS) entry which is preliminary data.</text>
</comment>
<dbReference type="InterPro" id="IPR036868">
    <property type="entry name" value="TusA-like_sf"/>
</dbReference>
<evidence type="ECO:0000313" key="4">
    <source>
        <dbReference type="Proteomes" id="UP000183085"/>
    </source>
</evidence>
<dbReference type="Pfam" id="PF01206">
    <property type="entry name" value="TusA"/>
    <property type="match status" value="1"/>
</dbReference>
<dbReference type="SUPFAM" id="SSF64307">
    <property type="entry name" value="SirA-like"/>
    <property type="match status" value="1"/>
</dbReference>
<dbReference type="CDD" id="cd00291">
    <property type="entry name" value="SirA_YedF_YeeD"/>
    <property type="match status" value="1"/>
</dbReference>
<feature type="domain" description="UPF0033" evidence="2">
    <location>
        <begin position="7"/>
        <end position="31"/>
    </location>
</feature>
<reference evidence="3 4" key="1">
    <citation type="journal article" date="2016" name="Environ. Microbiol.">
        <title>Genomic resolution of a cold subsurface aquifer community provides metabolic insights for novel microbes adapted to high CO concentrations.</title>
        <authorList>
            <person name="Probst A.J."/>
            <person name="Castelle C.J."/>
            <person name="Singh A."/>
            <person name="Brown C.T."/>
            <person name="Anantharaman K."/>
            <person name="Sharon I."/>
            <person name="Hug L.A."/>
            <person name="Burstein D."/>
            <person name="Emerson J.B."/>
            <person name="Thomas B.C."/>
            <person name="Banfield J.F."/>
        </authorList>
    </citation>
    <scope>NUCLEOTIDE SEQUENCE [LARGE SCALE GENOMIC DNA]</scope>
    <source>
        <strain evidence="3">CG2_30_40_21</strain>
    </source>
</reference>
<gene>
    <name evidence="3" type="ORF">AUJ95_09120</name>
</gene>
<evidence type="ECO:0000259" key="2">
    <source>
        <dbReference type="PROSITE" id="PS01148"/>
    </source>
</evidence>
<comment type="similarity">
    <text evidence="1">Belongs to the sulfur carrier protein TusA family.</text>
</comment>
<protein>
    <recommendedName>
        <fullName evidence="2">UPF0033 domain-containing protein</fullName>
    </recommendedName>
</protein>
<dbReference type="PANTHER" id="PTHR33279:SF6">
    <property type="entry name" value="SULFUR CARRIER PROTEIN YEDF-RELATED"/>
    <property type="match status" value="1"/>
</dbReference>
<dbReference type="PANTHER" id="PTHR33279">
    <property type="entry name" value="SULFUR CARRIER PROTEIN YEDF-RELATED"/>
    <property type="match status" value="1"/>
</dbReference>
<dbReference type="EMBL" id="MNYI01000233">
    <property type="protein sequence ID" value="OIP36774.1"/>
    <property type="molecule type" value="Genomic_DNA"/>
</dbReference>
<dbReference type="PROSITE" id="PS01148">
    <property type="entry name" value="UPF0033"/>
    <property type="match status" value="1"/>
</dbReference>
<dbReference type="Proteomes" id="UP000183085">
    <property type="component" value="Unassembled WGS sequence"/>
</dbReference>
<accession>A0A1J5E0D8</accession>
<evidence type="ECO:0000313" key="3">
    <source>
        <dbReference type="EMBL" id="OIP36774.1"/>
    </source>
</evidence>
<proteinExistence type="inferred from homology"/>
<dbReference type="InterPro" id="IPR001455">
    <property type="entry name" value="TusA-like"/>
</dbReference>
<dbReference type="Gene3D" id="3.30.110.40">
    <property type="entry name" value="TusA-like domain"/>
    <property type="match status" value="1"/>
</dbReference>
<dbReference type="AlphaFoldDB" id="A0A1J5E0D8"/>
<sequence length="76" mass="8586">MGIDKQLDIRGETCPYTYVKSKLAIEGMEKGQVLEITLNHKPAIKNVPRSMENEGHKILDVSCVNENDFRILVEKG</sequence>
<name>A0A1J5E0D8_9BACT</name>
<organism evidence="3 4">
    <name type="scientific">Candidatus Desantisbacteria bacterium CG2_30_40_21</name>
    <dbReference type="NCBI Taxonomy" id="1817895"/>
    <lineage>
        <taxon>Bacteria</taxon>
        <taxon>Candidatus Desantisiibacteriota</taxon>
    </lineage>
</organism>